<feature type="transmembrane region" description="Helical" evidence="6">
    <location>
        <begin position="268"/>
        <end position="289"/>
    </location>
</feature>
<dbReference type="PROSITE" id="PS51257">
    <property type="entry name" value="PROKAR_LIPOPROTEIN"/>
    <property type="match status" value="1"/>
</dbReference>
<gene>
    <name evidence="9" type="ORF">ATO12_14715</name>
</gene>
<feature type="domain" description="Histidine kinase" evidence="7">
    <location>
        <begin position="323"/>
        <end position="541"/>
    </location>
</feature>
<dbReference type="InterPro" id="IPR001638">
    <property type="entry name" value="Solute-binding_3/MltF_N"/>
</dbReference>
<dbReference type="SUPFAM" id="SSF55874">
    <property type="entry name" value="ATPase domain of HSP90 chaperone/DNA topoisomerase II/histidine kinase"/>
    <property type="match status" value="1"/>
</dbReference>
<dbReference type="CDD" id="cd01007">
    <property type="entry name" value="PBP2_BvgS_HisK_like"/>
    <property type="match status" value="1"/>
</dbReference>
<dbReference type="PANTHER" id="PTHR45339">
    <property type="entry name" value="HYBRID SIGNAL TRANSDUCTION HISTIDINE KINASE J"/>
    <property type="match status" value="1"/>
</dbReference>
<keyword evidence="4" id="KW-0902">Two-component regulatory system</keyword>
<evidence type="ECO:0000256" key="5">
    <source>
        <dbReference type="PROSITE-ProRule" id="PRU00169"/>
    </source>
</evidence>
<keyword evidence="10" id="KW-1185">Reference proteome</keyword>
<accession>A0A023BWW0</accession>
<keyword evidence="6" id="KW-0472">Membrane</keyword>
<dbReference type="EMBL" id="AQRA01000004">
    <property type="protein sequence ID" value="EZH74123.1"/>
    <property type="molecule type" value="Genomic_DNA"/>
</dbReference>
<keyword evidence="3 5" id="KW-0597">Phosphoprotein</keyword>
<dbReference type="PANTHER" id="PTHR45339:SF1">
    <property type="entry name" value="HYBRID SIGNAL TRANSDUCTION HISTIDINE KINASE J"/>
    <property type="match status" value="1"/>
</dbReference>
<dbReference type="SMART" id="SM00448">
    <property type="entry name" value="REC"/>
    <property type="match status" value="1"/>
</dbReference>
<evidence type="ECO:0000259" key="7">
    <source>
        <dbReference type="PROSITE" id="PS50109"/>
    </source>
</evidence>
<dbReference type="InterPro" id="IPR001789">
    <property type="entry name" value="Sig_transdc_resp-reg_receiver"/>
</dbReference>
<protein>
    <recommendedName>
        <fullName evidence="2">histidine kinase</fullName>
        <ecNumber evidence="2">2.7.13.3</ecNumber>
    </recommendedName>
</protein>
<evidence type="ECO:0000313" key="10">
    <source>
        <dbReference type="Proteomes" id="UP000023541"/>
    </source>
</evidence>
<dbReference type="Gene3D" id="3.40.50.2300">
    <property type="match status" value="1"/>
</dbReference>
<dbReference type="eggNOG" id="COG0834">
    <property type="taxonomic scope" value="Bacteria"/>
</dbReference>
<sequence length="692" mass="79192">MAKKLLYIFCSFSIWIGFFSCSKSTVLSDKEKDWLQNNDSISVGLFPYYAPYQFINENEEIDGILIDYLSLIEKKIDRKFQRKLYTNWEQLLNDAKNNKVEIVLEIQQTNKRDAYFNFYSQLFESSHTIVTQKGVDYGTHLTDYNDKIITVPKDYAIYEILKEYEKDLNISTEIDDLSCLKKVSSGKYHAYIGPKAVANYLIKTENLDNLKIVSETQYTYAPSLAVQKSNVMLSNIIAKTTNNITDHEKEIIFDNWLYNAVVPFYKKASFWITLTGIILLSLVVILLLNRYLKYLIKQKTKELKIAKERAEESNKLKTAFIHNISHEVRTPMNGIIGFSELLNDPQITSDQQKEYSKIIIKSSNQLINIIDDIIEISKLETNQVEVRFEEININDTLQKLFSDFQSKAISKNIAIYLNNKLTDDQGIILMDKLKIHKILQNLIDNAIKFTTKGMIEISCEIENSSLVITIIDTGIGIKPEDQELIFRNFSQSEKEVTKSYDGLGLGLSIAQKNAKLIGGNVTFVSMVNKGSIFTLTVPYNPIVNPVVSDISSDKEEAPDIPIKQVILIVEDGDVNFLFLKTILLKMKGYKFVIHRAENGKQAVEICKKNEHIDLILMDIRMPVMDGYTATRKIKKMRPGLPIVAQTAYSTEEDIQKALDAGCDDFVSKPVDRKILKPIINKYFSVFSKSKFT</sequence>
<dbReference type="RefSeq" id="WP_051575733.1">
    <property type="nucleotide sequence ID" value="NZ_AQRA01000004.1"/>
</dbReference>
<dbReference type="InterPro" id="IPR011006">
    <property type="entry name" value="CheY-like_superfamily"/>
</dbReference>
<dbReference type="Pfam" id="PF02518">
    <property type="entry name" value="HATPase_c"/>
    <property type="match status" value="1"/>
</dbReference>
<keyword evidence="6" id="KW-1133">Transmembrane helix</keyword>
<dbReference type="SMART" id="SM00388">
    <property type="entry name" value="HisKA"/>
    <property type="match status" value="1"/>
</dbReference>
<evidence type="ECO:0000256" key="1">
    <source>
        <dbReference type="ARBA" id="ARBA00000085"/>
    </source>
</evidence>
<dbReference type="Pfam" id="PF00497">
    <property type="entry name" value="SBP_bac_3"/>
    <property type="match status" value="1"/>
</dbReference>
<dbReference type="CDD" id="cd17546">
    <property type="entry name" value="REC_hyHK_CKI1_RcsC-like"/>
    <property type="match status" value="1"/>
</dbReference>
<dbReference type="SMART" id="SM00387">
    <property type="entry name" value="HATPase_c"/>
    <property type="match status" value="1"/>
</dbReference>
<dbReference type="PROSITE" id="PS50110">
    <property type="entry name" value="RESPONSE_REGULATORY"/>
    <property type="match status" value="1"/>
</dbReference>
<dbReference type="Pfam" id="PF00512">
    <property type="entry name" value="HisKA"/>
    <property type="match status" value="1"/>
</dbReference>
<dbReference type="SUPFAM" id="SSF52172">
    <property type="entry name" value="CheY-like"/>
    <property type="match status" value="1"/>
</dbReference>
<dbReference type="InterPro" id="IPR003594">
    <property type="entry name" value="HATPase_dom"/>
</dbReference>
<dbReference type="Gene3D" id="1.10.287.130">
    <property type="match status" value="1"/>
</dbReference>
<name>A0A023BWW0_9FLAO</name>
<evidence type="ECO:0000259" key="8">
    <source>
        <dbReference type="PROSITE" id="PS50110"/>
    </source>
</evidence>
<dbReference type="InterPro" id="IPR005467">
    <property type="entry name" value="His_kinase_dom"/>
</dbReference>
<dbReference type="Gene3D" id="3.40.190.10">
    <property type="entry name" value="Periplasmic binding protein-like II"/>
    <property type="match status" value="2"/>
</dbReference>
<proteinExistence type="predicted"/>
<dbReference type="Proteomes" id="UP000023541">
    <property type="component" value="Unassembled WGS sequence"/>
</dbReference>
<evidence type="ECO:0000256" key="3">
    <source>
        <dbReference type="ARBA" id="ARBA00022553"/>
    </source>
</evidence>
<comment type="catalytic activity">
    <reaction evidence="1">
        <text>ATP + protein L-histidine = ADP + protein N-phospho-L-histidine.</text>
        <dbReference type="EC" id="2.7.13.3"/>
    </reaction>
</comment>
<comment type="caution">
    <text evidence="9">The sequence shown here is derived from an EMBL/GenBank/DDBJ whole genome shotgun (WGS) entry which is preliminary data.</text>
</comment>
<dbReference type="Gene3D" id="3.30.565.10">
    <property type="entry name" value="Histidine kinase-like ATPase, C-terminal domain"/>
    <property type="match status" value="1"/>
</dbReference>
<dbReference type="OrthoDB" id="9811889at2"/>
<evidence type="ECO:0000256" key="4">
    <source>
        <dbReference type="ARBA" id="ARBA00023012"/>
    </source>
</evidence>
<evidence type="ECO:0000313" key="9">
    <source>
        <dbReference type="EMBL" id="EZH74123.1"/>
    </source>
</evidence>
<feature type="modified residue" description="4-aspartylphosphate" evidence="5">
    <location>
        <position position="618"/>
    </location>
</feature>
<evidence type="ECO:0000256" key="2">
    <source>
        <dbReference type="ARBA" id="ARBA00012438"/>
    </source>
</evidence>
<dbReference type="PRINTS" id="PR00344">
    <property type="entry name" value="BCTRLSENSOR"/>
</dbReference>
<feature type="domain" description="Response regulatory" evidence="8">
    <location>
        <begin position="565"/>
        <end position="683"/>
    </location>
</feature>
<dbReference type="eggNOG" id="COG0642">
    <property type="taxonomic scope" value="Bacteria"/>
</dbReference>
<dbReference type="PROSITE" id="PS50109">
    <property type="entry name" value="HIS_KIN"/>
    <property type="match status" value="1"/>
</dbReference>
<dbReference type="AlphaFoldDB" id="A0A023BWW0"/>
<dbReference type="Pfam" id="PF00072">
    <property type="entry name" value="Response_reg"/>
    <property type="match status" value="1"/>
</dbReference>
<keyword evidence="6" id="KW-0812">Transmembrane</keyword>
<dbReference type="InterPro" id="IPR003661">
    <property type="entry name" value="HisK_dim/P_dom"/>
</dbReference>
<dbReference type="STRING" id="1317122.ATO12_14715"/>
<dbReference type="SUPFAM" id="SSF47384">
    <property type="entry name" value="Homodimeric domain of signal transducing histidine kinase"/>
    <property type="match status" value="1"/>
</dbReference>
<evidence type="ECO:0000256" key="6">
    <source>
        <dbReference type="SAM" id="Phobius"/>
    </source>
</evidence>
<dbReference type="SUPFAM" id="SSF53850">
    <property type="entry name" value="Periplasmic binding protein-like II"/>
    <property type="match status" value="1"/>
</dbReference>
<dbReference type="EC" id="2.7.13.3" evidence="2"/>
<dbReference type="SMART" id="SM00062">
    <property type="entry name" value="PBPb"/>
    <property type="match status" value="1"/>
</dbReference>
<reference evidence="9 10" key="1">
    <citation type="submission" date="2014-04" db="EMBL/GenBank/DDBJ databases">
        <title>Aquimarina sp. 22II-S11-z7 Genome Sequencing.</title>
        <authorList>
            <person name="Lai Q."/>
        </authorList>
    </citation>
    <scope>NUCLEOTIDE SEQUENCE [LARGE SCALE GENOMIC DNA]</scope>
    <source>
        <strain evidence="9 10">22II-S11-z7</strain>
    </source>
</reference>
<dbReference type="InterPro" id="IPR036890">
    <property type="entry name" value="HATPase_C_sf"/>
</dbReference>
<dbReference type="CDD" id="cd00082">
    <property type="entry name" value="HisKA"/>
    <property type="match status" value="1"/>
</dbReference>
<dbReference type="InterPro" id="IPR036097">
    <property type="entry name" value="HisK_dim/P_sf"/>
</dbReference>
<dbReference type="GO" id="GO:0000155">
    <property type="term" value="F:phosphorelay sensor kinase activity"/>
    <property type="evidence" value="ECO:0007669"/>
    <property type="project" value="InterPro"/>
</dbReference>
<organism evidence="9 10">
    <name type="scientific">Aquimarina atlantica</name>
    <dbReference type="NCBI Taxonomy" id="1317122"/>
    <lineage>
        <taxon>Bacteria</taxon>
        <taxon>Pseudomonadati</taxon>
        <taxon>Bacteroidota</taxon>
        <taxon>Flavobacteriia</taxon>
        <taxon>Flavobacteriales</taxon>
        <taxon>Flavobacteriaceae</taxon>
        <taxon>Aquimarina</taxon>
    </lineage>
</organism>
<dbReference type="InterPro" id="IPR004358">
    <property type="entry name" value="Sig_transdc_His_kin-like_C"/>
</dbReference>